<evidence type="ECO:0000313" key="5">
    <source>
        <dbReference type="Proteomes" id="UP001410394"/>
    </source>
</evidence>
<protein>
    <submittedName>
        <fullName evidence="4">GNAT family N-acetyltransferase</fullName>
    </submittedName>
</protein>
<dbReference type="Pfam" id="PF00583">
    <property type="entry name" value="Acetyltransf_1"/>
    <property type="match status" value="1"/>
</dbReference>
<name>A0ABU9YTZ1_9RHOO</name>
<dbReference type="PANTHER" id="PTHR43877">
    <property type="entry name" value="AMINOALKYLPHOSPHONATE N-ACETYLTRANSFERASE-RELATED-RELATED"/>
    <property type="match status" value="1"/>
</dbReference>
<dbReference type="PROSITE" id="PS51186">
    <property type="entry name" value="GNAT"/>
    <property type="match status" value="1"/>
</dbReference>
<keyword evidence="2" id="KW-0012">Acyltransferase</keyword>
<dbReference type="RefSeq" id="WP_345917939.1">
    <property type="nucleotide sequence ID" value="NZ_JBDIVE010000001.1"/>
</dbReference>
<dbReference type="Gene3D" id="3.40.630.30">
    <property type="match status" value="1"/>
</dbReference>
<accession>A0ABU9YTZ1</accession>
<keyword evidence="5" id="KW-1185">Reference proteome</keyword>
<dbReference type="InterPro" id="IPR000182">
    <property type="entry name" value="GNAT_dom"/>
</dbReference>
<proteinExistence type="predicted"/>
<sequence length="190" mass="20411">MFDLVQGVPARCCAACRRGFPRLVAAFYNAGMIQILSLALQQPAHEAALLSLLDHYARDPMGGGAPLSAEAMARLPAALRARSDYFAFLALAGATPVGLINCFEGFSTFAARPLLNVHDIVVHRDWRGQGISHRLLAAAETLARERGCCKLTLEVLSGNTAAQAAYRRFGFVGYALDPAVGQAVFLQKCF</sequence>
<gene>
    <name evidence="4" type="ORF">ABDB84_01700</name>
</gene>
<evidence type="ECO:0000256" key="2">
    <source>
        <dbReference type="ARBA" id="ARBA00023315"/>
    </source>
</evidence>
<comment type="caution">
    <text evidence="4">The sequence shown here is derived from an EMBL/GenBank/DDBJ whole genome shotgun (WGS) entry which is preliminary data.</text>
</comment>
<feature type="domain" description="N-acetyltransferase" evidence="3">
    <location>
        <begin position="33"/>
        <end position="190"/>
    </location>
</feature>
<organism evidence="4 5">
    <name type="scientific">Uliginosibacterium sediminicola</name>
    <dbReference type="NCBI Taxonomy" id="2024550"/>
    <lineage>
        <taxon>Bacteria</taxon>
        <taxon>Pseudomonadati</taxon>
        <taxon>Pseudomonadota</taxon>
        <taxon>Betaproteobacteria</taxon>
        <taxon>Rhodocyclales</taxon>
        <taxon>Zoogloeaceae</taxon>
        <taxon>Uliginosibacterium</taxon>
    </lineage>
</organism>
<dbReference type="EMBL" id="JBDIVE010000001">
    <property type="protein sequence ID" value="MEN3067171.1"/>
    <property type="molecule type" value="Genomic_DNA"/>
</dbReference>
<evidence type="ECO:0000259" key="3">
    <source>
        <dbReference type="PROSITE" id="PS51186"/>
    </source>
</evidence>
<evidence type="ECO:0000313" key="4">
    <source>
        <dbReference type="EMBL" id="MEN3067171.1"/>
    </source>
</evidence>
<evidence type="ECO:0000256" key="1">
    <source>
        <dbReference type="ARBA" id="ARBA00022679"/>
    </source>
</evidence>
<dbReference type="SUPFAM" id="SSF55729">
    <property type="entry name" value="Acyl-CoA N-acyltransferases (Nat)"/>
    <property type="match status" value="1"/>
</dbReference>
<dbReference type="InterPro" id="IPR016181">
    <property type="entry name" value="Acyl_CoA_acyltransferase"/>
</dbReference>
<reference evidence="4 5" key="1">
    <citation type="journal article" date="2018" name="Int. J. Syst. Evol. Microbiol.">
        <title>Uliginosibacterium sediminicola sp. nov., isolated from freshwater sediment.</title>
        <authorList>
            <person name="Hwang W.M."/>
            <person name="Kim S.M."/>
            <person name="Kang K."/>
            <person name="Ahn T.Y."/>
        </authorList>
    </citation>
    <scope>NUCLEOTIDE SEQUENCE [LARGE SCALE GENOMIC DNA]</scope>
    <source>
        <strain evidence="4 5">M1-21</strain>
    </source>
</reference>
<dbReference type="Proteomes" id="UP001410394">
    <property type="component" value="Unassembled WGS sequence"/>
</dbReference>
<keyword evidence="1" id="KW-0808">Transferase</keyword>
<dbReference type="CDD" id="cd04301">
    <property type="entry name" value="NAT_SF"/>
    <property type="match status" value="1"/>
</dbReference>
<dbReference type="InterPro" id="IPR050832">
    <property type="entry name" value="Bact_Acetyltransf"/>
</dbReference>